<dbReference type="RefSeq" id="WP_112654621.1">
    <property type="nucleotide sequence ID" value="NZ_CP043451.1"/>
</dbReference>
<evidence type="ECO:0000259" key="1">
    <source>
        <dbReference type="Pfam" id="PF03432"/>
    </source>
</evidence>
<name>A0AAE6JGD6_9SPHI</name>
<accession>A0AAE6JGD6</accession>
<proteinExistence type="predicted"/>
<dbReference type="AlphaFoldDB" id="A0AAE6JGD6"/>
<dbReference type="EMBL" id="CP043451">
    <property type="protein sequence ID" value="QEM04936.1"/>
    <property type="molecule type" value="Genomic_DNA"/>
</dbReference>
<evidence type="ECO:0000313" key="3">
    <source>
        <dbReference type="EMBL" id="QTE52546.1"/>
    </source>
</evidence>
<reference evidence="2 4" key="1">
    <citation type="submission" date="2019-08" db="EMBL/GenBank/DDBJ databases">
        <title>Comparative genome analysis confer to the adaptation heavy metal polluted environment.</title>
        <authorList>
            <person name="Li Y."/>
        </authorList>
    </citation>
    <scope>NUCLEOTIDE SEQUENCE [LARGE SCALE GENOMIC DNA]</scope>
    <source>
        <strain evidence="2 4">P2</strain>
    </source>
</reference>
<evidence type="ECO:0000313" key="5">
    <source>
        <dbReference type="Proteomes" id="UP000663940"/>
    </source>
</evidence>
<dbReference type="Pfam" id="PF03432">
    <property type="entry name" value="Relaxase"/>
    <property type="match status" value="1"/>
</dbReference>
<dbReference type="EMBL" id="CP071880">
    <property type="protein sequence ID" value="QTE52546.1"/>
    <property type="molecule type" value="Genomic_DNA"/>
</dbReference>
<evidence type="ECO:0000313" key="4">
    <source>
        <dbReference type="Proteomes" id="UP000250557"/>
    </source>
</evidence>
<feature type="domain" description="MobA/VirD2-like nuclease" evidence="1">
    <location>
        <begin position="47"/>
        <end position="140"/>
    </location>
</feature>
<dbReference type="Proteomes" id="UP000250557">
    <property type="component" value="Chromosome"/>
</dbReference>
<gene>
    <name evidence="2" type="ORF">DIU31_015975</name>
    <name evidence="3" type="ORF">J3L21_11515</name>
</gene>
<protein>
    <submittedName>
        <fullName evidence="2">Relaxase/mobilization nuclease domain-containing protein</fullName>
    </submittedName>
</protein>
<keyword evidence="5" id="KW-1185">Reference proteome</keyword>
<dbReference type="Proteomes" id="UP000663940">
    <property type="component" value="Chromosome"/>
</dbReference>
<dbReference type="InterPro" id="IPR005094">
    <property type="entry name" value="Endonuclease_MobA/VirD2"/>
</dbReference>
<evidence type="ECO:0000313" key="2">
    <source>
        <dbReference type="EMBL" id="QEM04936.1"/>
    </source>
</evidence>
<reference evidence="3 5" key="2">
    <citation type="submission" date="2021-03" db="EMBL/GenBank/DDBJ databases">
        <title>Mucilaginibacter strains isolated from gold and copper mining confer multi heavy-metal resistance.</title>
        <authorList>
            <person name="Li Y."/>
        </authorList>
    </citation>
    <scope>NUCLEOTIDE SEQUENCE [LARGE SCALE GENOMIC DNA]</scope>
    <source>
        <strain evidence="3 5">P2-4</strain>
    </source>
</reference>
<sequence length="441" mass="50541">MIVKILYTSGPNGHFPAISYNTGKMDKNKGELMRVANFGPLQRLGLLRPSDYRQYLRMVSATNKAVTKPQFHVAISAEGKSYNKQEITDFATQWLERMGYGKQPYLIIFHSDTLNNHVHIVSTRVDKQGKKIRDSFEQIRGQEQMNIILGINEKHNTQRDISKALEYQFATKAQFMMLLECRGYVLKEAGQVMQVIKFGKQQGEVSIAAIEERQKEYAPNEKRRVQLKALFHKYAVLHDTGLTKNRTVYTSAFSVVLKEKFGIELLYHASVDKAPYGYTVIDHDKKQVFKGGEIVPLKELLAIKAVSNKKPSDTSIESNKAFKFLTTEKKEFYSSILKAVLHNYPDMMQGLQHQGLMIYRKGESFYLHDPGAGLYAGLDKLLNESDYNLVVENFSQAQETSEELYRQHHHFSGINLASDVDDEAILGMKRRRKQKARTNLR</sequence>
<organism evidence="2 4">
    <name type="scientific">Mucilaginibacter rubeus</name>
    <dbReference type="NCBI Taxonomy" id="2027860"/>
    <lineage>
        <taxon>Bacteria</taxon>
        <taxon>Pseudomonadati</taxon>
        <taxon>Bacteroidota</taxon>
        <taxon>Sphingobacteriia</taxon>
        <taxon>Sphingobacteriales</taxon>
        <taxon>Sphingobacteriaceae</taxon>
        <taxon>Mucilaginibacter</taxon>
    </lineage>
</organism>